<dbReference type="InterPro" id="IPR012910">
    <property type="entry name" value="Plug_dom"/>
</dbReference>
<dbReference type="InterPro" id="IPR036942">
    <property type="entry name" value="Beta-barrel_TonB_sf"/>
</dbReference>
<evidence type="ECO:0000313" key="14">
    <source>
        <dbReference type="Proteomes" id="UP000247814"/>
    </source>
</evidence>
<comment type="subcellular location">
    <subcellularLocation>
        <location evidence="1 8">Cell outer membrane</location>
        <topology evidence="1 8">Multi-pass membrane protein</topology>
    </subcellularLocation>
</comment>
<evidence type="ECO:0000256" key="10">
    <source>
        <dbReference type="SAM" id="MobiDB-lite"/>
    </source>
</evidence>
<comment type="similarity">
    <text evidence="8 9">Belongs to the TonB-dependent receptor family.</text>
</comment>
<evidence type="ECO:0000259" key="11">
    <source>
        <dbReference type="Pfam" id="PF00593"/>
    </source>
</evidence>
<keyword evidence="4 8" id="KW-0812">Transmembrane</keyword>
<evidence type="ECO:0000313" key="13">
    <source>
        <dbReference type="EMBL" id="PYD77518.1"/>
    </source>
</evidence>
<dbReference type="InterPro" id="IPR039426">
    <property type="entry name" value="TonB-dep_rcpt-like"/>
</dbReference>
<evidence type="ECO:0000256" key="4">
    <source>
        <dbReference type="ARBA" id="ARBA00022692"/>
    </source>
</evidence>
<dbReference type="PANTHER" id="PTHR47234">
    <property type="match status" value="1"/>
</dbReference>
<evidence type="ECO:0000259" key="12">
    <source>
        <dbReference type="Pfam" id="PF07715"/>
    </source>
</evidence>
<accession>A0A318QJG3</accession>
<sequence>MIGAAFSLFYSESAFAASDKSENERKTDIPHNKNRKYPTAITADNNSIRSNAVENISVTTGTHSGNRKARDSLSPVTVISSATLRRSGQMNLADALTHTYASITQTPMGNDTAALTSSIRMRGLSPNEVLVLVDGKRRHTTGNFNADGGPDFASTPVDLNMIPANAIDHIEVLEDGAAAMYGSDAVAGVVNIITKKQDHGLNLSGQTGANAYNGDGWQYQLNADGGMKLGEGGFLHISGQMYHSDHMVPKVDLDHRLQAQPADHGAASYTGSQPLSVHSNRYESTPEETRENLAIEWGKKFTPGIEFYGLITYAHRHAEAYEQFRLPTVGSSVSPQVDAAVQSLAPEGFSPLEVDEENDFAATLGLRGNDFLGFNWDISSVYGEDIARIGLNNSYNLRMLSTDPSICSTNAQSDVYSADGCGHSPRKTRAETFTSVQWTNNVDFRRHFNIGHKVPMTLAFGAEERMESYEIRAGNPNSYQLGGFQSYSGLSPQSAGTWYRDIWAWYLDGDFHLTRKWDLDFAGRLEHYTDIGNTENGKISTRYNFNRRIAVRATISTGFRAPTLAESHYSALNSSPTGASGILPNASAAAASIGASPLKPERSTTVSGGFVLEPVDGFHVEADVYQINLRDRIVEDSNYGGCHNGDCSEGENAAAAFKSIGVALPAGFTGYSDVFASYLANGGSTRTQGLDIKADYAFHFHKYGNLFLTMALDLNRTRLHHNGTDALGEKYLNLHDITSITTDYPRSKIILNAFYNIGKWDVNIRQTRYGQTTDMMTYQDWAPSSVRYSTTQFDQFIQSPRWLTDIEIGYRFNSKWHLAVGANNVFNVRPRLVPAAAAYLGAMPYDNRASQIPFTGGYYYGRLNANF</sequence>
<dbReference type="Gene3D" id="2.40.170.20">
    <property type="entry name" value="TonB-dependent receptor, beta-barrel domain"/>
    <property type="match status" value="1"/>
</dbReference>
<dbReference type="Pfam" id="PF07715">
    <property type="entry name" value="Plug"/>
    <property type="match status" value="1"/>
</dbReference>
<dbReference type="InterPro" id="IPR037066">
    <property type="entry name" value="Plug_dom_sf"/>
</dbReference>
<dbReference type="GO" id="GO:0009279">
    <property type="term" value="C:cell outer membrane"/>
    <property type="evidence" value="ECO:0007669"/>
    <property type="project" value="UniProtKB-SubCell"/>
</dbReference>
<evidence type="ECO:0000256" key="5">
    <source>
        <dbReference type="ARBA" id="ARBA00023077"/>
    </source>
</evidence>
<dbReference type="CDD" id="cd01347">
    <property type="entry name" value="ligand_gated_channel"/>
    <property type="match status" value="1"/>
</dbReference>
<feature type="domain" description="TonB-dependent receptor-like beta-barrel" evidence="11">
    <location>
        <begin position="356"/>
        <end position="825"/>
    </location>
</feature>
<evidence type="ECO:0000256" key="7">
    <source>
        <dbReference type="ARBA" id="ARBA00023237"/>
    </source>
</evidence>
<dbReference type="PROSITE" id="PS52016">
    <property type="entry name" value="TONB_DEPENDENT_REC_3"/>
    <property type="match status" value="1"/>
</dbReference>
<evidence type="ECO:0000256" key="3">
    <source>
        <dbReference type="ARBA" id="ARBA00022452"/>
    </source>
</evidence>
<reference evidence="13 14" key="1">
    <citation type="submission" date="2017-07" db="EMBL/GenBank/DDBJ databases">
        <title>A draft genome sequence of Komagataeibacter sucrofermentans LMG 18788.</title>
        <authorList>
            <person name="Skraban J."/>
            <person name="Cleenwerck I."/>
            <person name="Vandamme P."/>
            <person name="Trcek J."/>
        </authorList>
    </citation>
    <scope>NUCLEOTIDE SEQUENCE [LARGE SCALE GENOMIC DNA]</scope>
    <source>
        <strain evidence="13 14">LMG 18788</strain>
    </source>
</reference>
<name>A0A318QJG3_9PROT</name>
<evidence type="ECO:0000256" key="2">
    <source>
        <dbReference type="ARBA" id="ARBA00022448"/>
    </source>
</evidence>
<feature type="region of interest" description="Disordered" evidence="10">
    <location>
        <begin position="17"/>
        <end position="38"/>
    </location>
</feature>
<dbReference type="SUPFAM" id="SSF56935">
    <property type="entry name" value="Porins"/>
    <property type="match status" value="1"/>
</dbReference>
<evidence type="ECO:0000256" key="9">
    <source>
        <dbReference type="RuleBase" id="RU003357"/>
    </source>
</evidence>
<keyword evidence="7 8" id="KW-0998">Cell outer membrane</keyword>
<gene>
    <name evidence="13" type="ORF">CFR77_15005</name>
</gene>
<dbReference type="PANTHER" id="PTHR47234:SF3">
    <property type="entry name" value="SECRETIN_TONB SHORT N-TERMINAL DOMAIN-CONTAINING PROTEIN"/>
    <property type="match status" value="1"/>
</dbReference>
<dbReference type="Gene3D" id="2.170.130.10">
    <property type="entry name" value="TonB-dependent receptor, plug domain"/>
    <property type="match status" value="1"/>
</dbReference>
<dbReference type="AlphaFoldDB" id="A0A318QJG3"/>
<protein>
    <submittedName>
        <fullName evidence="13">TonB-dependent receptor</fullName>
    </submittedName>
</protein>
<dbReference type="Pfam" id="PF00593">
    <property type="entry name" value="TonB_dep_Rec_b-barrel"/>
    <property type="match status" value="1"/>
</dbReference>
<evidence type="ECO:0000256" key="6">
    <source>
        <dbReference type="ARBA" id="ARBA00023136"/>
    </source>
</evidence>
<evidence type="ECO:0000256" key="1">
    <source>
        <dbReference type="ARBA" id="ARBA00004571"/>
    </source>
</evidence>
<dbReference type="Proteomes" id="UP000247814">
    <property type="component" value="Unassembled WGS sequence"/>
</dbReference>
<dbReference type="InterPro" id="IPR000531">
    <property type="entry name" value="Beta-barrel_TonB"/>
</dbReference>
<keyword evidence="13" id="KW-0675">Receptor</keyword>
<proteinExistence type="inferred from homology"/>
<keyword evidence="3 8" id="KW-1134">Transmembrane beta strand</keyword>
<dbReference type="EMBL" id="NKUA01000039">
    <property type="protein sequence ID" value="PYD77518.1"/>
    <property type="molecule type" value="Genomic_DNA"/>
</dbReference>
<organism evidence="13 14">
    <name type="scientific">Komagataeibacter sucrofermentans</name>
    <dbReference type="NCBI Taxonomy" id="1053551"/>
    <lineage>
        <taxon>Bacteria</taxon>
        <taxon>Pseudomonadati</taxon>
        <taxon>Pseudomonadota</taxon>
        <taxon>Alphaproteobacteria</taxon>
        <taxon>Acetobacterales</taxon>
        <taxon>Acetobacteraceae</taxon>
        <taxon>Komagataeibacter</taxon>
    </lineage>
</organism>
<feature type="domain" description="TonB-dependent receptor plug" evidence="12">
    <location>
        <begin position="69"/>
        <end position="189"/>
    </location>
</feature>
<comment type="caution">
    <text evidence="13">The sequence shown here is derived from an EMBL/GenBank/DDBJ whole genome shotgun (WGS) entry which is preliminary data.</text>
</comment>
<keyword evidence="6 8" id="KW-0472">Membrane</keyword>
<keyword evidence="2 8" id="KW-0813">Transport</keyword>
<dbReference type="OrthoDB" id="7483329at2"/>
<keyword evidence="5 9" id="KW-0798">TonB box</keyword>
<evidence type="ECO:0000256" key="8">
    <source>
        <dbReference type="PROSITE-ProRule" id="PRU01360"/>
    </source>
</evidence>
<feature type="compositionally biased region" description="Basic and acidic residues" evidence="10">
    <location>
        <begin position="19"/>
        <end position="31"/>
    </location>
</feature>
<keyword evidence="14" id="KW-1185">Reference proteome</keyword>